<organism evidence="2 3">
    <name type="scientific">Oceanisphaera pacifica</name>
    <dbReference type="NCBI Taxonomy" id="2818389"/>
    <lineage>
        <taxon>Bacteria</taxon>
        <taxon>Pseudomonadati</taxon>
        <taxon>Pseudomonadota</taxon>
        <taxon>Gammaproteobacteria</taxon>
        <taxon>Aeromonadales</taxon>
        <taxon>Aeromonadaceae</taxon>
        <taxon>Oceanisphaera</taxon>
    </lineage>
</organism>
<proteinExistence type="predicted"/>
<comment type="caution">
    <text evidence="2">The sequence shown here is derived from an EMBL/GenBank/DDBJ whole genome shotgun (WGS) entry which is preliminary data.</text>
</comment>
<dbReference type="PANTHER" id="PTHR46211:SF1">
    <property type="entry name" value="GLYCEROPHOSPHODIESTER PHOSPHODIESTERASE, CYTOPLASMIC"/>
    <property type="match status" value="1"/>
</dbReference>
<dbReference type="EMBL" id="JAGDFX010000004">
    <property type="protein sequence ID" value="MBO1518914.1"/>
    <property type="molecule type" value="Genomic_DNA"/>
</dbReference>
<evidence type="ECO:0000313" key="3">
    <source>
        <dbReference type="Proteomes" id="UP000664882"/>
    </source>
</evidence>
<dbReference type="Pfam" id="PF03009">
    <property type="entry name" value="GDPD"/>
    <property type="match status" value="1"/>
</dbReference>
<dbReference type="SUPFAM" id="SSF51695">
    <property type="entry name" value="PLC-like phosphodiesterases"/>
    <property type="match status" value="1"/>
</dbReference>
<accession>A0ABS3NED9</accession>
<dbReference type="Proteomes" id="UP000664882">
    <property type="component" value="Unassembled WGS sequence"/>
</dbReference>
<dbReference type="PANTHER" id="PTHR46211">
    <property type="entry name" value="GLYCEROPHOSPHORYL DIESTER PHOSPHODIESTERASE"/>
    <property type="match status" value="1"/>
</dbReference>
<dbReference type="InterPro" id="IPR017946">
    <property type="entry name" value="PLC-like_Pdiesterase_TIM-brl"/>
</dbReference>
<dbReference type="CDD" id="cd08562">
    <property type="entry name" value="GDPD_EcUgpQ_like"/>
    <property type="match status" value="1"/>
</dbReference>
<sequence>MLQCGHRGLASIAPENTLAGLEAAHQYGLSWVEIDVQLTQDNRVVLFHDQQLDRCTNSRGLFGQHSWQQLSQLDAGSWFSAEFANERLVLLSDYLIRAAQLNIKVNIELKLYAQGDALPLAQQVSQVLAQRLIPETQILLSSFNIATLAYMQQWQPMIKRALLVKRIPHNWQRLLQSLDGHALHCDYRHLTCSKAHEISTAGYQLNCYTVNSQHQANTLASWGVNMIFTDNPLRQAPGAQHLV</sequence>
<name>A0ABS3NED9_9GAMM</name>
<dbReference type="InterPro" id="IPR030395">
    <property type="entry name" value="GP_PDE_dom"/>
</dbReference>
<dbReference type="PROSITE" id="PS51704">
    <property type="entry name" value="GP_PDE"/>
    <property type="match status" value="1"/>
</dbReference>
<keyword evidence="3" id="KW-1185">Reference proteome</keyword>
<gene>
    <name evidence="2" type="ORF">J3U76_04560</name>
</gene>
<evidence type="ECO:0000313" key="2">
    <source>
        <dbReference type="EMBL" id="MBO1518914.1"/>
    </source>
</evidence>
<dbReference type="Gene3D" id="3.20.20.190">
    <property type="entry name" value="Phosphatidylinositol (PI) phosphodiesterase"/>
    <property type="match status" value="1"/>
</dbReference>
<protein>
    <submittedName>
        <fullName evidence="2">Glycerophosphoryl diester phosphodiesterase</fullName>
    </submittedName>
</protein>
<reference evidence="2 3" key="1">
    <citation type="submission" date="2021-03" db="EMBL/GenBank/DDBJ databases">
        <title>Oceanisphaera sp. nov., isolated from the intestine.</title>
        <authorList>
            <person name="Zhao L.-H."/>
            <person name="Shi L.-F."/>
        </authorList>
    </citation>
    <scope>NUCLEOTIDE SEQUENCE [LARGE SCALE GENOMIC DNA]</scope>
    <source>
        <strain evidence="2 3">DM8</strain>
    </source>
</reference>
<feature type="domain" description="GP-PDE" evidence="1">
    <location>
        <begin position="1"/>
        <end position="239"/>
    </location>
</feature>
<evidence type="ECO:0000259" key="1">
    <source>
        <dbReference type="PROSITE" id="PS51704"/>
    </source>
</evidence>
<dbReference type="RefSeq" id="WP_208004660.1">
    <property type="nucleotide sequence ID" value="NZ_JAGDFX010000004.1"/>
</dbReference>